<dbReference type="Proteomes" id="UP001172673">
    <property type="component" value="Unassembled WGS sequence"/>
</dbReference>
<protein>
    <recommendedName>
        <fullName evidence="2">Fucose-specific lectin</fullName>
    </recommendedName>
</protein>
<feature type="transmembrane region" description="Helical" evidence="5">
    <location>
        <begin position="67"/>
        <end position="90"/>
    </location>
</feature>
<evidence type="ECO:0000256" key="3">
    <source>
        <dbReference type="ARBA" id="ARBA00022734"/>
    </source>
</evidence>
<comment type="caution">
    <text evidence="6">The sequence shown here is derived from an EMBL/GenBank/DDBJ whole genome shotgun (WGS) entry which is preliminary data.</text>
</comment>
<evidence type="ECO:0000256" key="4">
    <source>
        <dbReference type="SAM" id="MobiDB-lite"/>
    </source>
</evidence>
<dbReference type="InterPro" id="IPR012475">
    <property type="entry name" value="Fungal_lectin"/>
</dbReference>
<accession>A0AA38XPB0</accession>
<dbReference type="GO" id="GO:0030246">
    <property type="term" value="F:carbohydrate binding"/>
    <property type="evidence" value="ECO:0007669"/>
    <property type="project" value="UniProtKB-KW"/>
</dbReference>
<evidence type="ECO:0000313" key="6">
    <source>
        <dbReference type="EMBL" id="KAJ9616634.1"/>
    </source>
</evidence>
<evidence type="ECO:0000256" key="2">
    <source>
        <dbReference type="ARBA" id="ARBA00015560"/>
    </source>
</evidence>
<keyword evidence="3" id="KW-0430">Lectin</keyword>
<keyword evidence="5" id="KW-0472">Membrane</keyword>
<feature type="region of interest" description="Disordered" evidence="4">
    <location>
        <begin position="35"/>
        <end position="55"/>
    </location>
</feature>
<dbReference type="Gene3D" id="2.120.10.70">
    <property type="entry name" value="Fucose-specific lectin"/>
    <property type="match status" value="1"/>
</dbReference>
<proteinExistence type="inferred from homology"/>
<evidence type="ECO:0000313" key="7">
    <source>
        <dbReference type="Proteomes" id="UP001172673"/>
    </source>
</evidence>
<reference evidence="6" key="1">
    <citation type="submission" date="2022-10" db="EMBL/GenBank/DDBJ databases">
        <title>Culturing micro-colonial fungi from biological soil crusts in the Mojave desert and describing Neophaeococcomyces mojavensis, and introducing the new genera and species Taxawa tesnikishii.</title>
        <authorList>
            <person name="Kurbessoian T."/>
            <person name="Stajich J.E."/>
        </authorList>
    </citation>
    <scope>NUCLEOTIDE SEQUENCE</scope>
    <source>
        <strain evidence="6">TK_41</strain>
    </source>
</reference>
<dbReference type="EMBL" id="JAPDRK010000001">
    <property type="protein sequence ID" value="KAJ9616634.1"/>
    <property type="molecule type" value="Genomic_DNA"/>
</dbReference>
<comment type="similarity">
    <text evidence="1">Belongs to the fungal fucose-specific lectin family.</text>
</comment>
<feature type="compositionally biased region" description="Low complexity" evidence="4">
    <location>
        <begin position="37"/>
        <end position="46"/>
    </location>
</feature>
<dbReference type="Pfam" id="PF07938">
    <property type="entry name" value="Fungal_lectin"/>
    <property type="match status" value="1"/>
</dbReference>
<evidence type="ECO:0000256" key="5">
    <source>
        <dbReference type="SAM" id="Phobius"/>
    </source>
</evidence>
<name>A0AA38XPB0_9EURO</name>
<sequence>MIIRKRSRNLRHLRSLPEYHNNNQEREYWREHVSAATTEPTPLSEKTPPPPVEGRLNRRIYGIRAKWLLLGLGVLILLIIVLGAGLGAGLHSKHSQKASQGSQSGALNGTSISVVTQTFSTDEKESLVMYFQHWTGQIRYMQLGDDGVWKGGDSSSIVASDAKNNTPIAAVSYVWDGVSFWRVFYIDNTNLIKEIWAGNNTQGWALGPLSDMSISAMDDDHVGMVACWEGPTSPKEYAEGYATTTDSSLLAIRLVYAQDATTFQQLRYTGDTQDWVPEQTLPNLNGHASPACYNRDEGTVDYMMVVNLQNEINVYWRDTNTSLTNTTSHPINRWTNTSISIPNVEDNATLGYTKYLYAQEKNDQLIRAYSFSFAAENTTLDTGAGFVVQGNPGLPSTGLGITARPNPAGGDDVMALYQTDGSHIGYYERDADGVSWNSANILIPI</sequence>
<gene>
    <name evidence="6" type="ORF">H2200_000353</name>
</gene>
<organism evidence="6 7">
    <name type="scientific">Cladophialophora chaetospira</name>
    <dbReference type="NCBI Taxonomy" id="386627"/>
    <lineage>
        <taxon>Eukaryota</taxon>
        <taxon>Fungi</taxon>
        <taxon>Dikarya</taxon>
        <taxon>Ascomycota</taxon>
        <taxon>Pezizomycotina</taxon>
        <taxon>Eurotiomycetes</taxon>
        <taxon>Chaetothyriomycetidae</taxon>
        <taxon>Chaetothyriales</taxon>
        <taxon>Herpotrichiellaceae</taxon>
        <taxon>Cladophialophora</taxon>
    </lineage>
</organism>
<dbReference type="SUPFAM" id="SSF89372">
    <property type="entry name" value="Fucose-specific lectin"/>
    <property type="match status" value="1"/>
</dbReference>
<keyword evidence="7" id="KW-1185">Reference proteome</keyword>
<keyword evidence="5" id="KW-0812">Transmembrane</keyword>
<evidence type="ECO:0000256" key="1">
    <source>
        <dbReference type="ARBA" id="ARBA00009042"/>
    </source>
</evidence>
<dbReference type="AlphaFoldDB" id="A0AA38XPB0"/>
<keyword evidence="5" id="KW-1133">Transmembrane helix</keyword>